<accession>A0ABP8EYA8</accession>
<evidence type="ECO:0000313" key="2">
    <source>
        <dbReference type="Proteomes" id="UP001499841"/>
    </source>
</evidence>
<gene>
    <name evidence="1" type="ORF">GCM10022262_33000</name>
</gene>
<comment type="caution">
    <text evidence="1">The sequence shown here is derived from an EMBL/GenBank/DDBJ whole genome shotgun (WGS) entry which is preliminary data.</text>
</comment>
<protein>
    <recommendedName>
        <fullName evidence="3">DUF5666 domain-containing protein</fullName>
    </recommendedName>
</protein>
<name>A0ABP8EYA8_9MICO</name>
<sequence length="250" mass="26553">MICNGAPLMSRFRAASTVASVAVFLLVAGCSTVERPRTDGQEARTVDEALKDAEIGDVVRIQSRLFFWRDEARLCDRPAGDSIPSYCGELDSLLVQGVPLDELDLVEQGDTGALEGDVDVVVRFVDERSVDFVEDASVADEPASSSSAVLEPISIREALASVVPGEQVRVQAVLVTEDDVPFLCDLVADSDPEQCPEPSVEIVGAPLDELGLTERSGELAGEVDIVITIEGKTATFVGLGTGSETTTREP</sequence>
<reference evidence="2" key="1">
    <citation type="journal article" date="2019" name="Int. J. Syst. Evol. Microbiol.">
        <title>The Global Catalogue of Microorganisms (GCM) 10K type strain sequencing project: providing services to taxonomists for standard genome sequencing and annotation.</title>
        <authorList>
            <consortium name="The Broad Institute Genomics Platform"/>
            <consortium name="The Broad Institute Genome Sequencing Center for Infectious Disease"/>
            <person name="Wu L."/>
            <person name="Ma J."/>
        </authorList>
    </citation>
    <scope>NUCLEOTIDE SEQUENCE [LARGE SCALE GENOMIC DNA]</scope>
    <source>
        <strain evidence="2">JCM 17459</strain>
    </source>
</reference>
<proteinExistence type="predicted"/>
<dbReference type="Proteomes" id="UP001499841">
    <property type="component" value="Unassembled WGS sequence"/>
</dbReference>
<keyword evidence="2" id="KW-1185">Reference proteome</keyword>
<evidence type="ECO:0000313" key="1">
    <source>
        <dbReference type="EMBL" id="GAA4288940.1"/>
    </source>
</evidence>
<evidence type="ECO:0008006" key="3">
    <source>
        <dbReference type="Google" id="ProtNLM"/>
    </source>
</evidence>
<dbReference type="EMBL" id="BAABBA010000019">
    <property type="protein sequence ID" value="GAA4288940.1"/>
    <property type="molecule type" value="Genomic_DNA"/>
</dbReference>
<organism evidence="1 2">
    <name type="scientific">Georgenia daeguensis</name>
    <dbReference type="NCBI Taxonomy" id="908355"/>
    <lineage>
        <taxon>Bacteria</taxon>
        <taxon>Bacillati</taxon>
        <taxon>Actinomycetota</taxon>
        <taxon>Actinomycetes</taxon>
        <taxon>Micrococcales</taxon>
        <taxon>Bogoriellaceae</taxon>
        <taxon>Georgenia</taxon>
    </lineage>
</organism>